<organism evidence="2 3">
    <name type="scientific">Portunus trituberculatus</name>
    <name type="common">Swimming crab</name>
    <name type="synonym">Neptunus trituberculatus</name>
    <dbReference type="NCBI Taxonomy" id="210409"/>
    <lineage>
        <taxon>Eukaryota</taxon>
        <taxon>Metazoa</taxon>
        <taxon>Ecdysozoa</taxon>
        <taxon>Arthropoda</taxon>
        <taxon>Crustacea</taxon>
        <taxon>Multicrustacea</taxon>
        <taxon>Malacostraca</taxon>
        <taxon>Eumalacostraca</taxon>
        <taxon>Eucarida</taxon>
        <taxon>Decapoda</taxon>
        <taxon>Pleocyemata</taxon>
        <taxon>Brachyura</taxon>
        <taxon>Eubrachyura</taxon>
        <taxon>Portunoidea</taxon>
        <taxon>Portunidae</taxon>
        <taxon>Portuninae</taxon>
        <taxon>Portunus</taxon>
    </lineage>
</organism>
<accession>A0A5B7F5H5</accession>
<proteinExistence type="predicted"/>
<dbReference type="AlphaFoldDB" id="A0A5B7F5H5"/>
<dbReference type="Proteomes" id="UP000324222">
    <property type="component" value="Unassembled WGS sequence"/>
</dbReference>
<comment type="caution">
    <text evidence="2">The sequence shown here is derived from an EMBL/GenBank/DDBJ whole genome shotgun (WGS) entry which is preliminary data.</text>
</comment>
<keyword evidence="3" id="KW-1185">Reference proteome</keyword>
<evidence type="ECO:0000313" key="3">
    <source>
        <dbReference type="Proteomes" id="UP000324222"/>
    </source>
</evidence>
<reference evidence="2 3" key="1">
    <citation type="submission" date="2019-05" db="EMBL/GenBank/DDBJ databases">
        <title>Another draft genome of Portunus trituberculatus and its Hox gene families provides insights of decapod evolution.</title>
        <authorList>
            <person name="Jeong J.-H."/>
            <person name="Song I."/>
            <person name="Kim S."/>
            <person name="Choi T."/>
            <person name="Kim D."/>
            <person name="Ryu S."/>
            <person name="Kim W."/>
        </authorList>
    </citation>
    <scope>NUCLEOTIDE SEQUENCE [LARGE SCALE GENOMIC DNA]</scope>
    <source>
        <tissue evidence="2">Muscle</tissue>
    </source>
</reference>
<evidence type="ECO:0000313" key="2">
    <source>
        <dbReference type="EMBL" id="MPC39874.1"/>
    </source>
</evidence>
<gene>
    <name evidence="2" type="ORF">E2C01_033425</name>
</gene>
<sequence>MFRLLPVVLDYDNDQSRTFPQQSTCSVRCRSPRSNSKVVRAEADHQSTNQIKLPQTSDKTFHHKGTWPKVPTRLKHTPACRIPTTH</sequence>
<protein>
    <submittedName>
        <fullName evidence="2">Uncharacterized protein</fullName>
    </submittedName>
</protein>
<evidence type="ECO:0000256" key="1">
    <source>
        <dbReference type="SAM" id="MobiDB-lite"/>
    </source>
</evidence>
<name>A0A5B7F5H5_PORTR</name>
<feature type="compositionally biased region" description="Polar residues" evidence="1">
    <location>
        <begin position="46"/>
        <end position="58"/>
    </location>
</feature>
<dbReference type="EMBL" id="VSRR010004504">
    <property type="protein sequence ID" value="MPC39874.1"/>
    <property type="molecule type" value="Genomic_DNA"/>
</dbReference>
<feature type="region of interest" description="Disordered" evidence="1">
    <location>
        <begin position="39"/>
        <end position="86"/>
    </location>
</feature>
<feature type="compositionally biased region" description="Basic residues" evidence="1">
    <location>
        <begin position="61"/>
        <end position="78"/>
    </location>
</feature>